<evidence type="ECO:0000256" key="1">
    <source>
        <dbReference type="ARBA" id="ARBA00022679"/>
    </source>
</evidence>
<dbReference type="CDD" id="cd06422">
    <property type="entry name" value="NTP_transferase_like_1"/>
    <property type="match status" value="1"/>
</dbReference>
<accession>A0A2T1ALH0</accession>
<keyword evidence="2 5" id="KW-0548">Nucleotidyltransferase</keyword>
<dbReference type="GO" id="GO:0016779">
    <property type="term" value="F:nucleotidyltransferase activity"/>
    <property type="evidence" value="ECO:0007669"/>
    <property type="project" value="UniProtKB-KW"/>
</dbReference>
<evidence type="ECO:0000313" key="5">
    <source>
        <dbReference type="EMBL" id="PRZ49413.1"/>
    </source>
</evidence>
<evidence type="ECO:0000313" key="6">
    <source>
        <dbReference type="Proteomes" id="UP000237718"/>
    </source>
</evidence>
<proteinExistence type="predicted"/>
<dbReference type="EMBL" id="PVUF01000002">
    <property type="protein sequence ID" value="PRZ49413.1"/>
    <property type="molecule type" value="Genomic_DNA"/>
</dbReference>
<dbReference type="PANTHER" id="PTHR43584">
    <property type="entry name" value="NUCLEOTIDYL TRANSFERASE"/>
    <property type="match status" value="1"/>
</dbReference>
<dbReference type="Pfam" id="PF12804">
    <property type="entry name" value="NTP_transf_3"/>
    <property type="match status" value="1"/>
</dbReference>
<evidence type="ECO:0000256" key="2">
    <source>
        <dbReference type="ARBA" id="ARBA00022695"/>
    </source>
</evidence>
<reference evidence="5 6" key="1">
    <citation type="submission" date="2018-03" db="EMBL/GenBank/DDBJ databases">
        <title>Genomic Encyclopedia of Archaeal and Bacterial Type Strains, Phase II (KMG-II): from individual species to whole genera.</title>
        <authorList>
            <person name="Goeker M."/>
        </authorList>
    </citation>
    <scope>NUCLEOTIDE SEQUENCE [LARGE SCALE GENOMIC DNA]</scope>
    <source>
        <strain evidence="5 6">DSM 25328</strain>
    </source>
</reference>
<dbReference type="Proteomes" id="UP000237718">
    <property type="component" value="Unassembled WGS sequence"/>
</dbReference>
<organism evidence="5 6">
    <name type="scientific">Tritonibacter scottomollicae</name>
    <name type="common">Epibacterium scottomollicae</name>
    <dbReference type="NCBI Taxonomy" id="483013"/>
    <lineage>
        <taxon>Bacteria</taxon>
        <taxon>Pseudomonadati</taxon>
        <taxon>Pseudomonadota</taxon>
        <taxon>Alphaproteobacteria</taxon>
        <taxon>Rhodobacterales</taxon>
        <taxon>Paracoccaceae</taxon>
        <taxon>Tritonibacter</taxon>
    </lineage>
</organism>
<protein>
    <submittedName>
        <fullName evidence="5">MurNAc alpha-1-phosphate uridylyltransferase</fullName>
    </submittedName>
</protein>
<evidence type="ECO:0000259" key="4">
    <source>
        <dbReference type="Pfam" id="PF12804"/>
    </source>
</evidence>
<gene>
    <name evidence="5" type="ORF">CLV89_102155</name>
</gene>
<keyword evidence="1 5" id="KW-0808">Transferase</keyword>
<dbReference type="RefSeq" id="WP_243394930.1">
    <property type="nucleotide sequence ID" value="NZ_PVUF01000002.1"/>
</dbReference>
<dbReference type="InterPro" id="IPR029044">
    <property type="entry name" value="Nucleotide-diphossugar_trans"/>
</dbReference>
<dbReference type="AlphaFoldDB" id="A0A2T1ALH0"/>
<keyword evidence="3" id="KW-0460">Magnesium</keyword>
<dbReference type="InterPro" id="IPR025877">
    <property type="entry name" value="MobA-like_NTP_Trfase"/>
</dbReference>
<evidence type="ECO:0000256" key="3">
    <source>
        <dbReference type="ARBA" id="ARBA00022842"/>
    </source>
</evidence>
<dbReference type="SUPFAM" id="SSF53448">
    <property type="entry name" value="Nucleotide-diphospho-sugar transferases"/>
    <property type="match status" value="1"/>
</dbReference>
<dbReference type="InterPro" id="IPR050065">
    <property type="entry name" value="GlmU-like"/>
</dbReference>
<dbReference type="Gene3D" id="3.90.550.10">
    <property type="entry name" value="Spore Coat Polysaccharide Biosynthesis Protein SpsA, Chain A"/>
    <property type="match status" value="1"/>
</dbReference>
<name>A0A2T1ALH0_TRISK</name>
<feature type="domain" description="MobA-like NTP transferase" evidence="4">
    <location>
        <begin position="8"/>
        <end position="131"/>
    </location>
</feature>
<sequence length="229" mass="24864">MSSPTAVMIFAAGFGTRMGALTADRPKPMIPVAGRPLIDHALDLAAEVHLERIVINSHYKADVLHAHLAHRDLLISHEADRILDTGGGLKQARPLLNAKSAYTLNPDVTWSGPNPLRVLQDMWRPDDMDALLLCVPTARAVGRLGSGDFSTDEAGHISRGGDLVYTGAQILKLDHMDRVAETVFSLNRLWDLMISDTRASAVEYPGHWCDVGRPEGVTLAEEMMAGADV</sequence>
<dbReference type="PANTHER" id="PTHR43584:SF8">
    <property type="entry name" value="N-ACETYLMURAMATE ALPHA-1-PHOSPHATE URIDYLYLTRANSFERASE"/>
    <property type="match status" value="1"/>
</dbReference>
<comment type="caution">
    <text evidence="5">The sequence shown here is derived from an EMBL/GenBank/DDBJ whole genome shotgun (WGS) entry which is preliminary data.</text>
</comment>